<gene>
    <name evidence="1" type="ORF">ADUPG1_009321</name>
</gene>
<sequence length="374" mass="42848">MSLHSLGKKFFVSGYEIESDEDNIWHTEIETSKKKKRKVEVFRHHDNIPNSTFQDIESMETPSQKEELIKFVNGALNSRGGLLYIGMNKGVVFGCLFGKTDVTSFIEPAFHPEEWKILKKTFIKITSHFIFSSESFPYKEKGGNTLKIICVSVKPLDYKLWYDKFKKVSVMSCLKPSDERGVYFREFGINFLLHGASLDLFVKNRMDSISISDFKEDNGKKDVPIPEIGVVSLCTSHIHILSQIICGFINFGLLSHIKDDSKFIGVIRLAFNGISLENLTKYLTETLQDYDFWKQYVEFEEFRIDKHLGIDIRIRSVASDKITRITSSQPAICSVKLDGIMPRVFVLGKDFSEQPKLIDLRGKELLGTILEKIL</sequence>
<accession>A0ABQ5KV49</accession>
<organism evidence="1 2">
    <name type="scientific">Aduncisulcus paluster</name>
    <dbReference type="NCBI Taxonomy" id="2918883"/>
    <lineage>
        <taxon>Eukaryota</taxon>
        <taxon>Metamonada</taxon>
        <taxon>Carpediemonas-like organisms</taxon>
        <taxon>Aduncisulcus</taxon>
    </lineage>
</organism>
<reference evidence="1" key="1">
    <citation type="submission" date="2022-03" db="EMBL/GenBank/DDBJ databases">
        <title>Draft genome sequence of Aduncisulcus paluster, a free-living microaerophilic Fornicata.</title>
        <authorList>
            <person name="Yuyama I."/>
            <person name="Kume K."/>
            <person name="Tamura T."/>
            <person name="Inagaki Y."/>
            <person name="Hashimoto T."/>
        </authorList>
    </citation>
    <scope>NUCLEOTIDE SEQUENCE</scope>
    <source>
        <strain evidence="1">NY0171</strain>
    </source>
</reference>
<proteinExistence type="predicted"/>
<comment type="caution">
    <text evidence="1">The sequence shown here is derived from an EMBL/GenBank/DDBJ whole genome shotgun (WGS) entry which is preliminary data.</text>
</comment>
<evidence type="ECO:0000313" key="1">
    <source>
        <dbReference type="EMBL" id="GKT36338.1"/>
    </source>
</evidence>
<name>A0ABQ5KV49_9EUKA</name>
<protein>
    <recommendedName>
        <fullName evidence="3">Schlafen AlbA-2 domain-containing protein</fullName>
    </recommendedName>
</protein>
<dbReference type="EMBL" id="BQXS01011198">
    <property type="protein sequence ID" value="GKT36338.1"/>
    <property type="molecule type" value="Genomic_DNA"/>
</dbReference>
<evidence type="ECO:0008006" key="3">
    <source>
        <dbReference type="Google" id="ProtNLM"/>
    </source>
</evidence>
<keyword evidence="2" id="KW-1185">Reference proteome</keyword>
<evidence type="ECO:0000313" key="2">
    <source>
        <dbReference type="Proteomes" id="UP001057375"/>
    </source>
</evidence>
<dbReference type="Proteomes" id="UP001057375">
    <property type="component" value="Unassembled WGS sequence"/>
</dbReference>